<proteinExistence type="predicted"/>
<organism evidence="3 4">
    <name type="scientific">Enterococcus rivorum</name>
    <dbReference type="NCBI Taxonomy" id="762845"/>
    <lineage>
        <taxon>Bacteria</taxon>
        <taxon>Bacillati</taxon>
        <taxon>Bacillota</taxon>
        <taxon>Bacilli</taxon>
        <taxon>Lactobacillales</taxon>
        <taxon>Enterococcaceae</taxon>
        <taxon>Enterococcus</taxon>
    </lineage>
</organism>
<dbReference type="Gene3D" id="3.20.20.70">
    <property type="entry name" value="Aldolase class I"/>
    <property type="match status" value="1"/>
</dbReference>
<dbReference type="InterPro" id="IPR043894">
    <property type="entry name" value="MupG_C"/>
</dbReference>
<reference evidence="3 4" key="1">
    <citation type="submission" date="2016-09" db="EMBL/GenBank/DDBJ databases">
        <authorList>
            <person name="Capua I."/>
            <person name="De Benedictis P."/>
            <person name="Joannis T."/>
            <person name="Lombin L.H."/>
            <person name="Cattoli G."/>
        </authorList>
    </citation>
    <scope>NUCLEOTIDE SEQUENCE [LARGE SCALE GENOMIC DNA]</scope>
    <source>
        <strain evidence="3 4">LMG 25899</strain>
    </source>
</reference>
<dbReference type="SUPFAM" id="SSF50891">
    <property type="entry name" value="Cyclophilin-like"/>
    <property type="match status" value="1"/>
</dbReference>
<keyword evidence="3" id="KW-0808">Transferase</keyword>
<dbReference type="InterPro" id="IPR043797">
    <property type="entry name" value="MupG_N"/>
</dbReference>
<keyword evidence="3" id="KW-0418">Kinase</keyword>
<dbReference type="InterPro" id="IPR008589">
    <property type="entry name" value="MupG"/>
</dbReference>
<evidence type="ECO:0000259" key="2">
    <source>
        <dbReference type="Pfam" id="PF19200"/>
    </source>
</evidence>
<dbReference type="GO" id="GO:0016301">
    <property type="term" value="F:kinase activity"/>
    <property type="evidence" value="ECO:0007669"/>
    <property type="project" value="UniProtKB-KW"/>
</dbReference>
<dbReference type="SUPFAM" id="SSF51445">
    <property type="entry name" value="(Trans)glycosidases"/>
    <property type="match status" value="1"/>
</dbReference>
<protein>
    <submittedName>
        <fullName evidence="3">Histidine kinase</fullName>
    </submittedName>
</protein>
<accession>A0A1E5KWR3</accession>
<dbReference type="InterPro" id="IPR013785">
    <property type="entry name" value="Aldolase_TIM"/>
</dbReference>
<dbReference type="InterPro" id="IPR029000">
    <property type="entry name" value="Cyclophilin-like_dom_sf"/>
</dbReference>
<dbReference type="PANTHER" id="PTHR38435">
    <property type="match status" value="1"/>
</dbReference>
<feature type="domain" description="6-phospho-N-acetylmuramidase C-terminal" evidence="1">
    <location>
        <begin position="240"/>
        <end position="348"/>
    </location>
</feature>
<evidence type="ECO:0000313" key="3">
    <source>
        <dbReference type="EMBL" id="OEH82079.1"/>
    </source>
</evidence>
<dbReference type="InterPro" id="IPR017853">
    <property type="entry name" value="GH"/>
</dbReference>
<dbReference type="RefSeq" id="WP_069698939.1">
    <property type="nucleotide sequence ID" value="NZ_JAGGMA010000034.1"/>
</dbReference>
<dbReference type="PANTHER" id="PTHR38435:SF2">
    <property type="entry name" value="DUF871 DOMAIN-CONTAINING PROTEIN"/>
    <property type="match status" value="1"/>
</dbReference>
<dbReference type="Proteomes" id="UP000095256">
    <property type="component" value="Unassembled WGS sequence"/>
</dbReference>
<evidence type="ECO:0000259" key="1">
    <source>
        <dbReference type="Pfam" id="PF05913"/>
    </source>
</evidence>
<keyword evidence="4" id="KW-1185">Reference proteome</keyword>
<dbReference type="Gene3D" id="2.40.100.10">
    <property type="entry name" value="Cyclophilin-like"/>
    <property type="match status" value="1"/>
</dbReference>
<sequence>MYGLSVFLGEELSNETKMYIQKMKKIGFNGIFSSLHIPEEDATLYLDRLKALGKIAREEKMKLMVDISGEALERAGLSFSRLKEMTDIGVTGLRMDYEISNEQIANASHTIDIGLNASTVTEIDIQELKKYDADFSRFEVWHNYYPRPETGLSDRFLKEKNTWLKKVGFQVYAFVSGNEVLRGPLFEKLPTLERHRYINPFTAAVELMNHFMVDAVYIGDPTINLRTMNQFEFFNTEKSFPIEVEDIGSKYYNHILGEHVNRQDDARDVIRSANARFLKVPQIEPEILEDREKGDITIDNEKYGRYMGEIQIIRKKLPKNEKINTVAKVTAEDAAMIDLIKAGTKFTLLKRGTL</sequence>
<dbReference type="Pfam" id="PF05913">
    <property type="entry name" value="MupG_C"/>
    <property type="match status" value="1"/>
</dbReference>
<evidence type="ECO:0000313" key="4">
    <source>
        <dbReference type="Proteomes" id="UP000095256"/>
    </source>
</evidence>
<dbReference type="EMBL" id="MIEK01000029">
    <property type="protein sequence ID" value="OEH82079.1"/>
    <property type="molecule type" value="Genomic_DNA"/>
</dbReference>
<gene>
    <name evidence="3" type="ORF">BCR26_14570</name>
</gene>
<feature type="domain" description="6-phospho-N-acetylmuramidase N-terminal" evidence="2">
    <location>
        <begin position="3"/>
        <end position="231"/>
    </location>
</feature>
<dbReference type="AlphaFoldDB" id="A0A1E5KWR3"/>
<name>A0A1E5KWR3_9ENTE</name>
<dbReference type="Pfam" id="PF19200">
    <property type="entry name" value="MupG_N"/>
    <property type="match status" value="1"/>
</dbReference>
<comment type="caution">
    <text evidence="3">The sequence shown here is derived from an EMBL/GenBank/DDBJ whole genome shotgun (WGS) entry which is preliminary data.</text>
</comment>
<dbReference type="OrthoDB" id="5809921at2"/>
<dbReference type="STRING" id="762845.BCR26_14570"/>